<dbReference type="Proteomes" id="UP000727857">
    <property type="component" value="Unassembled WGS sequence"/>
</dbReference>
<dbReference type="PANTHER" id="PTHR42939">
    <property type="entry name" value="ABC TRANSPORTER ATP-BINDING PROTEIN ALBC-RELATED"/>
    <property type="match status" value="1"/>
</dbReference>
<comment type="caution">
    <text evidence="5">The sequence shown here is derived from an EMBL/GenBank/DDBJ whole genome shotgun (WGS) entry which is preliminary data.</text>
</comment>
<dbReference type="PROSITE" id="PS50893">
    <property type="entry name" value="ABC_TRANSPORTER_2"/>
    <property type="match status" value="1"/>
</dbReference>
<dbReference type="InterPro" id="IPR051782">
    <property type="entry name" value="ABC_Transporter_VariousFunc"/>
</dbReference>
<gene>
    <name evidence="5" type="ORF">IAB16_04685</name>
</gene>
<dbReference type="GO" id="GO:0005524">
    <property type="term" value="F:ATP binding"/>
    <property type="evidence" value="ECO:0007669"/>
    <property type="project" value="UniProtKB-KW"/>
</dbReference>
<sequence length="253" mass="27839">MIEIDNLTKTYSGSGRKAVDGVSFTVRNGEIFGFLGPNGAGKSTTIKCLTGMLNFGEGAIRICGTDVKADPVEAKRKIGYVPDEHVLYEGLTGRQYVYFVADVFGVAENKRESETERLAEIFGLKDKLDDSVSSYSHGMKQKISIISALVHDPEVFVLDEPMMGLDPASSYNLKQLMREYANAGKTVFFSSHVLDVVEKICDRVAIINEGKIIAVCDMQELKEKRSDLSLEELFLKLTGAETEHAVPDAREGI</sequence>
<dbReference type="SMART" id="SM00382">
    <property type="entry name" value="AAA"/>
    <property type="match status" value="1"/>
</dbReference>
<proteinExistence type="predicted"/>
<dbReference type="Pfam" id="PF00005">
    <property type="entry name" value="ABC_tran"/>
    <property type="match status" value="1"/>
</dbReference>
<dbReference type="CDD" id="cd03230">
    <property type="entry name" value="ABC_DR_subfamily_A"/>
    <property type="match status" value="1"/>
</dbReference>
<evidence type="ECO:0000259" key="4">
    <source>
        <dbReference type="PROSITE" id="PS50893"/>
    </source>
</evidence>
<keyword evidence="2" id="KW-0547">Nucleotide-binding</keyword>
<dbReference type="AlphaFoldDB" id="A0A940DHL0"/>
<evidence type="ECO:0000313" key="6">
    <source>
        <dbReference type="Proteomes" id="UP000727857"/>
    </source>
</evidence>
<keyword evidence="1" id="KW-0813">Transport</keyword>
<dbReference type="InterPro" id="IPR017871">
    <property type="entry name" value="ABC_transporter-like_CS"/>
</dbReference>
<evidence type="ECO:0000256" key="2">
    <source>
        <dbReference type="ARBA" id="ARBA00022741"/>
    </source>
</evidence>
<dbReference type="InterPro" id="IPR027417">
    <property type="entry name" value="P-loop_NTPase"/>
</dbReference>
<name>A0A940DHL0_9FIRM</name>
<evidence type="ECO:0000256" key="3">
    <source>
        <dbReference type="ARBA" id="ARBA00022840"/>
    </source>
</evidence>
<dbReference type="Gene3D" id="3.40.50.300">
    <property type="entry name" value="P-loop containing nucleotide triphosphate hydrolases"/>
    <property type="match status" value="1"/>
</dbReference>
<dbReference type="EMBL" id="JADINF010000118">
    <property type="protein sequence ID" value="MBO8424292.1"/>
    <property type="molecule type" value="Genomic_DNA"/>
</dbReference>
<protein>
    <submittedName>
        <fullName evidence="5">ABC transporter ATP-binding protein</fullName>
    </submittedName>
</protein>
<dbReference type="PROSITE" id="PS00211">
    <property type="entry name" value="ABC_TRANSPORTER_1"/>
    <property type="match status" value="1"/>
</dbReference>
<keyword evidence="3 5" id="KW-0067">ATP-binding</keyword>
<accession>A0A940DHL0</accession>
<evidence type="ECO:0000313" key="5">
    <source>
        <dbReference type="EMBL" id="MBO8424292.1"/>
    </source>
</evidence>
<dbReference type="InterPro" id="IPR003439">
    <property type="entry name" value="ABC_transporter-like_ATP-bd"/>
</dbReference>
<organism evidence="5 6">
    <name type="scientific">Candidatus Stercoripulliclostridium pullicola</name>
    <dbReference type="NCBI Taxonomy" id="2840953"/>
    <lineage>
        <taxon>Bacteria</taxon>
        <taxon>Bacillati</taxon>
        <taxon>Bacillota</taxon>
        <taxon>Clostridia</taxon>
        <taxon>Eubacteriales</taxon>
        <taxon>Candidatus Stercoripulliclostridium</taxon>
    </lineage>
</organism>
<feature type="domain" description="ABC transporter" evidence="4">
    <location>
        <begin position="2"/>
        <end position="234"/>
    </location>
</feature>
<dbReference type="InterPro" id="IPR003593">
    <property type="entry name" value="AAA+_ATPase"/>
</dbReference>
<evidence type="ECO:0000256" key="1">
    <source>
        <dbReference type="ARBA" id="ARBA00022448"/>
    </source>
</evidence>
<reference evidence="5" key="2">
    <citation type="journal article" date="2021" name="PeerJ">
        <title>Extensive microbial diversity within the chicken gut microbiome revealed by metagenomics and culture.</title>
        <authorList>
            <person name="Gilroy R."/>
            <person name="Ravi A."/>
            <person name="Getino M."/>
            <person name="Pursley I."/>
            <person name="Horton D.L."/>
            <person name="Alikhan N.F."/>
            <person name="Baker D."/>
            <person name="Gharbi K."/>
            <person name="Hall N."/>
            <person name="Watson M."/>
            <person name="Adriaenssens E.M."/>
            <person name="Foster-Nyarko E."/>
            <person name="Jarju S."/>
            <person name="Secka A."/>
            <person name="Antonio M."/>
            <person name="Oren A."/>
            <person name="Chaudhuri R.R."/>
            <person name="La Ragione R."/>
            <person name="Hildebrand F."/>
            <person name="Pallen M.J."/>
        </authorList>
    </citation>
    <scope>NUCLEOTIDE SEQUENCE</scope>
    <source>
        <strain evidence="5">517</strain>
    </source>
</reference>
<reference evidence="5" key="1">
    <citation type="submission" date="2020-10" db="EMBL/GenBank/DDBJ databases">
        <authorList>
            <person name="Gilroy R."/>
        </authorList>
    </citation>
    <scope>NUCLEOTIDE SEQUENCE</scope>
    <source>
        <strain evidence="5">517</strain>
    </source>
</reference>
<dbReference type="PANTHER" id="PTHR42939:SF1">
    <property type="entry name" value="ABC TRANSPORTER ATP-BINDING PROTEIN ALBC-RELATED"/>
    <property type="match status" value="1"/>
</dbReference>
<dbReference type="GO" id="GO:0016887">
    <property type="term" value="F:ATP hydrolysis activity"/>
    <property type="evidence" value="ECO:0007669"/>
    <property type="project" value="InterPro"/>
</dbReference>
<dbReference type="SUPFAM" id="SSF52540">
    <property type="entry name" value="P-loop containing nucleoside triphosphate hydrolases"/>
    <property type="match status" value="1"/>
</dbReference>